<evidence type="ECO:0000256" key="1">
    <source>
        <dbReference type="SAM" id="MobiDB-lite"/>
    </source>
</evidence>
<dbReference type="RefSeq" id="WP_377573993.1">
    <property type="nucleotide sequence ID" value="NZ_JBHTMP010000041.1"/>
</dbReference>
<protein>
    <submittedName>
        <fullName evidence="4">M28 family peptidase</fullName>
    </submittedName>
</protein>
<dbReference type="Proteomes" id="UP001597260">
    <property type="component" value="Unassembled WGS sequence"/>
</dbReference>
<feature type="region of interest" description="Disordered" evidence="1">
    <location>
        <begin position="408"/>
        <end position="428"/>
    </location>
</feature>
<feature type="chain" id="PRO_5047069433" evidence="2">
    <location>
        <begin position="28"/>
        <end position="428"/>
    </location>
</feature>
<gene>
    <name evidence="4" type="ORF">ACFQ4H_23400</name>
</gene>
<evidence type="ECO:0000259" key="3">
    <source>
        <dbReference type="Pfam" id="PF04389"/>
    </source>
</evidence>
<accession>A0ABW3YKU9</accession>
<reference evidence="5" key="1">
    <citation type="journal article" date="2019" name="Int. J. Syst. Evol. Microbiol.">
        <title>The Global Catalogue of Microorganisms (GCM) 10K type strain sequencing project: providing services to taxonomists for standard genome sequencing and annotation.</title>
        <authorList>
            <consortium name="The Broad Institute Genomics Platform"/>
            <consortium name="The Broad Institute Genome Sequencing Center for Infectious Disease"/>
            <person name="Wu L."/>
            <person name="Ma J."/>
        </authorList>
    </citation>
    <scope>NUCLEOTIDE SEQUENCE [LARGE SCALE GENOMIC DNA]</scope>
    <source>
        <strain evidence="5">JCM 31037</strain>
    </source>
</reference>
<proteinExistence type="predicted"/>
<evidence type="ECO:0000313" key="4">
    <source>
        <dbReference type="EMBL" id="MFD1324036.1"/>
    </source>
</evidence>
<evidence type="ECO:0000313" key="5">
    <source>
        <dbReference type="Proteomes" id="UP001597260"/>
    </source>
</evidence>
<dbReference type="EMBL" id="JBHTMP010000041">
    <property type="protein sequence ID" value="MFD1324036.1"/>
    <property type="molecule type" value="Genomic_DNA"/>
</dbReference>
<dbReference type="Pfam" id="PF04389">
    <property type="entry name" value="Peptidase_M28"/>
    <property type="match status" value="1"/>
</dbReference>
<dbReference type="InterPro" id="IPR007484">
    <property type="entry name" value="Peptidase_M28"/>
</dbReference>
<organism evidence="4 5">
    <name type="scientific">Micromonospora sonneratiae</name>
    <dbReference type="NCBI Taxonomy" id="1184706"/>
    <lineage>
        <taxon>Bacteria</taxon>
        <taxon>Bacillati</taxon>
        <taxon>Actinomycetota</taxon>
        <taxon>Actinomycetes</taxon>
        <taxon>Micromonosporales</taxon>
        <taxon>Micromonosporaceae</taxon>
        <taxon>Micromonospora</taxon>
    </lineage>
</organism>
<keyword evidence="5" id="KW-1185">Reference proteome</keyword>
<dbReference type="PANTHER" id="PTHR12147:SF26">
    <property type="entry name" value="PEPTIDASE M28 DOMAIN-CONTAINING PROTEIN"/>
    <property type="match status" value="1"/>
</dbReference>
<dbReference type="InterPro" id="IPR045175">
    <property type="entry name" value="M28_fam"/>
</dbReference>
<dbReference type="SUPFAM" id="SSF53187">
    <property type="entry name" value="Zn-dependent exopeptidases"/>
    <property type="match status" value="1"/>
</dbReference>
<feature type="domain" description="Peptidase M28" evidence="3">
    <location>
        <begin position="112"/>
        <end position="297"/>
    </location>
</feature>
<evidence type="ECO:0000256" key="2">
    <source>
        <dbReference type="SAM" id="SignalP"/>
    </source>
</evidence>
<feature type="non-terminal residue" evidence="4">
    <location>
        <position position="428"/>
    </location>
</feature>
<sequence length="428" mass="44149">MNRRLIASVAALALSIPTTLVTGTAYATPSSGVRSTSVAPVTQLAAPPTIPVENVMAHLNQLQTIANNNGGNRAHGRPGYRASADYVQAQLNSAGFQTTLQPFTYNGATGWNVIAEWPYGDANNVIFAGAHLDGVTSGPGINDNGSGSSAVLEVALAVSRAGLRPEKRLRFGWWGAEELGLIGSNYYTTNLSQTERQKIKTYLNFDMVGAKDITTWGVYSHTASVSSIFKSYFASRNIGTYDVRWDGSSDHSSFTRYGIPVGGIGSDDDPCYHSRCDDINNVGSRVMEVSTNAIAHTVWNLAGTSTPADDFAMTVSPTSGTVEPGGSVTSTVNTATLSGSPQTVNLSASGLPAGATATFAPASVTSGGTSTLTIGTSASTPAGHYQVTIVGTGTAATRTSTYTLTVNGPGGGCPAPGQKLGNPGFETG</sequence>
<dbReference type="Gene3D" id="3.40.630.10">
    <property type="entry name" value="Zn peptidases"/>
    <property type="match status" value="1"/>
</dbReference>
<comment type="caution">
    <text evidence="4">The sequence shown here is derived from an EMBL/GenBank/DDBJ whole genome shotgun (WGS) entry which is preliminary data.</text>
</comment>
<feature type="signal peptide" evidence="2">
    <location>
        <begin position="1"/>
        <end position="27"/>
    </location>
</feature>
<dbReference type="PANTHER" id="PTHR12147">
    <property type="entry name" value="METALLOPEPTIDASE M28 FAMILY MEMBER"/>
    <property type="match status" value="1"/>
</dbReference>
<name>A0ABW3YKU9_9ACTN</name>
<keyword evidence="2" id="KW-0732">Signal</keyword>